<evidence type="ECO:0000313" key="10">
    <source>
        <dbReference type="Proteomes" id="UP000468388"/>
    </source>
</evidence>
<evidence type="ECO:0000256" key="1">
    <source>
        <dbReference type="ARBA" id="ARBA00000085"/>
    </source>
</evidence>
<evidence type="ECO:0000313" key="9">
    <source>
        <dbReference type="EMBL" id="MVT39718.1"/>
    </source>
</evidence>
<dbReference type="PROSITE" id="PS50109">
    <property type="entry name" value="HIS_KIN"/>
    <property type="match status" value="1"/>
</dbReference>
<dbReference type="GO" id="GO:0000155">
    <property type="term" value="F:phosphorelay sensor kinase activity"/>
    <property type="evidence" value="ECO:0007669"/>
    <property type="project" value="InterPro"/>
</dbReference>
<dbReference type="InterPro" id="IPR011990">
    <property type="entry name" value="TPR-like_helical_dom_sf"/>
</dbReference>
<dbReference type="OrthoDB" id="9781208at2"/>
<gene>
    <name evidence="9" type="ORF">GO495_03910</name>
</gene>
<dbReference type="InterPro" id="IPR019734">
    <property type="entry name" value="TPR_rpt"/>
</dbReference>
<dbReference type="InterPro" id="IPR036890">
    <property type="entry name" value="HATPase_C_sf"/>
</dbReference>
<dbReference type="AlphaFoldDB" id="A0A6N8J519"/>
<feature type="transmembrane region" description="Helical" evidence="7">
    <location>
        <begin position="339"/>
        <end position="357"/>
    </location>
</feature>
<dbReference type="Pfam" id="PF13181">
    <property type="entry name" value="TPR_8"/>
    <property type="match status" value="3"/>
</dbReference>
<accession>A0A6N8J519</accession>
<evidence type="ECO:0000259" key="8">
    <source>
        <dbReference type="PROSITE" id="PS50109"/>
    </source>
</evidence>
<dbReference type="SUPFAM" id="SSF55874">
    <property type="entry name" value="ATPase domain of HSP90 chaperone/DNA topoisomerase II/histidine kinase"/>
    <property type="match status" value="1"/>
</dbReference>
<keyword evidence="4" id="KW-0418">Kinase</keyword>
<keyword evidence="6" id="KW-0175">Coiled coil</keyword>
<evidence type="ECO:0000256" key="5">
    <source>
        <dbReference type="ARBA" id="ARBA00023012"/>
    </source>
</evidence>
<dbReference type="EMBL" id="WRXO01000001">
    <property type="protein sequence ID" value="MVT39718.1"/>
    <property type="molecule type" value="Genomic_DNA"/>
</dbReference>
<evidence type="ECO:0000256" key="4">
    <source>
        <dbReference type="ARBA" id="ARBA00022777"/>
    </source>
</evidence>
<name>A0A6N8J519_9BACT</name>
<keyword evidence="7" id="KW-0472">Membrane</keyword>
<dbReference type="Gene3D" id="1.10.287.130">
    <property type="match status" value="1"/>
</dbReference>
<dbReference type="RefSeq" id="WP_157298371.1">
    <property type="nucleotide sequence ID" value="NZ_BAAAZB010000005.1"/>
</dbReference>
<evidence type="ECO:0000256" key="2">
    <source>
        <dbReference type="ARBA" id="ARBA00012438"/>
    </source>
</evidence>
<dbReference type="SUPFAM" id="SSF48452">
    <property type="entry name" value="TPR-like"/>
    <property type="match status" value="2"/>
</dbReference>
<dbReference type="Gene3D" id="1.25.40.10">
    <property type="entry name" value="Tetratricopeptide repeat domain"/>
    <property type="match status" value="2"/>
</dbReference>
<dbReference type="InterPro" id="IPR005467">
    <property type="entry name" value="His_kinase_dom"/>
</dbReference>
<comment type="catalytic activity">
    <reaction evidence="1">
        <text>ATP + protein L-histidine = ADP + protein N-phospho-L-histidine.</text>
        <dbReference type="EC" id="2.7.13.3"/>
    </reaction>
</comment>
<dbReference type="EC" id="2.7.13.3" evidence="2"/>
<evidence type="ECO:0000256" key="6">
    <source>
        <dbReference type="SAM" id="Coils"/>
    </source>
</evidence>
<dbReference type="PANTHER" id="PTHR43711">
    <property type="entry name" value="TWO-COMPONENT HISTIDINE KINASE"/>
    <property type="match status" value="1"/>
</dbReference>
<keyword evidence="3" id="KW-0808">Transferase</keyword>
<dbReference type="Gene3D" id="3.30.565.10">
    <property type="entry name" value="Histidine kinase-like ATPase, C-terminal domain"/>
    <property type="match status" value="1"/>
</dbReference>
<dbReference type="Proteomes" id="UP000468388">
    <property type="component" value="Unassembled WGS sequence"/>
</dbReference>
<dbReference type="InterPro" id="IPR036097">
    <property type="entry name" value="HisK_dim/P_sf"/>
</dbReference>
<dbReference type="InterPro" id="IPR050736">
    <property type="entry name" value="Sensor_HK_Regulatory"/>
</dbReference>
<organism evidence="9 10">
    <name type="scientific">Chitinophaga oryziterrae</name>
    <dbReference type="NCBI Taxonomy" id="1031224"/>
    <lineage>
        <taxon>Bacteria</taxon>
        <taxon>Pseudomonadati</taxon>
        <taxon>Bacteroidota</taxon>
        <taxon>Chitinophagia</taxon>
        <taxon>Chitinophagales</taxon>
        <taxon>Chitinophagaceae</taxon>
        <taxon>Chitinophaga</taxon>
    </lineage>
</organism>
<evidence type="ECO:0000256" key="3">
    <source>
        <dbReference type="ARBA" id="ARBA00022679"/>
    </source>
</evidence>
<keyword evidence="5" id="KW-0902">Two-component regulatory system</keyword>
<keyword evidence="7" id="KW-0812">Transmembrane</keyword>
<comment type="caution">
    <text evidence="9">The sequence shown here is derived from an EMBL/GenBank/DDBJ whole genome shotgun (WGS) entry which is preliminary data.</text>
</comment>
<feature type="coiled-coil region" evidence="6">
    <location>
        <begin position="363"/>
        <end position="390"/>
    </location>
</feature>
<dbReference type="PANTHER" id="PTHR43711:SF1">
    <property type="entry name" value="HISTIDINE KINASE 1"/>
    <property type="match status" value="1"/>
</dbReference>
<proteinExistence type="predicted"/>
<evidence type="ECO:0000256" key="7">
    <source>
        <dbReference type="SAM" id="Phobius"/>
    </source>
</evidence>
<protein>
    <recommendedName>
        <fullName evidence="2">histidine kinase</fullName>
        <ecNumber evidence="2">2.7.13.3</ecNumber>
    </recommendedName>
</protein>
<dbReference type="SUPFAM" id="SSF47384">
    <property type="entry name" value="Homodimeric domain of signal transducing histidine kinase"/>
    <property type="match status" value="1"/>
</dbReference>
<reference evidence="9 10" key="1">
    <citation type="submission" date="2019-12" db="EMBL/GenBank/DDBJ databases">
        <title>The draft genomic sequence of strain Chitinophaga oryziterrae JCM 16595.</title>
        <authorList>
            <person name="Zhang X."/>
        </authorList>
    </citation>
    <scope>NUCLEOTIDE SEQUENCE [LARGE SCALE GENOMIC DNA]</scope>
    <source>
        <strain evidence="9 10">JCM 16595</strain>
    </source>
</reference>
<keyword evidence="7" id="KW-1133">Transmembrane helix</keyword>
<sequence length="599" mass="68057">MGRIILILFFLSTGFCSLAQNKFKKLVSAAYDSSMHGQYRTAINLLHTAAALKGTDTGYNESINLYYGNNYEALNKIDSSIYYYGEALKYYEGTKDYASIAFIYNHLASAEINFTKRYDKAIDYFKRQASYSLLQKDSSSLFDCYNNIGIAYKIINQYDSALTYFSKVTADNSIYNTSRNRALLFTADTYSLMKQYERALNYYNKAIDILLSLNDSAYLFIGYLNKGDCLMKQDRFTESMSSLKQAQKYLHAATDDNDTKVLYHNLAYVYDNTGDYKNAFFYKNLEAVLKDSINTADIERAAAEADAKFEVRRNHDSLLISQQNLALSKDQSSVRQRNFIIVLIIALAISLLAFLAFRNLGIRKRANQKLELEKQKVETLAGELEEANQTKAKLFSIISHDLRSPISSLYALFKLKEIKAGGEGEESEQLTPLLDTMEDLLIWSKSQMNKFTLQPVMLMVHDVYQELIRLYHDVAEERHITIVNNTAPEIKIRTDENLLKTILRNTISNAISHALPHSTVMLNAGTTDKGIICSIINEADKTTFELLELRLLHASPDSGSNGLGLFLTKEFMQKLHAAIDLTYTNGHIHLQIYIPFLPA</sequence>
<keyword evidence="10" id="KW-1185">Reference proteome</keyword>
<dbReference type="SMART" id="SM00028">
    <property type="entry name" value="TPR"/>
    <property type="match status" value="3"/>
</dbReference>
<feature type="domain" description="Histidine kinase" evidence="8">
    <location>
        <begin position="397"/>
        <end position="598"/>
    </location>
</feature>